<dbReference type="SUPFAM" id="SSF52777">
    <property type="entry name" value="CoA-dependent acyltransferases"/>
    <property type="match status" value="2"/>
</dbReference>
<proteinExistence type="predicted"/>
<name>A0A815E4F0_ADIRI</name>
<dbReference type="Proteomes" id="UP000663852">
    <property type="component" value="Unassembled WGS sequence"/>
</dbReference>
<comment type="caution">
    <text evidence="2">The sequence shown here is derived from an EMBL/GenBank/DDBJ whole genome shotgun (WGS) entry which is preliminary data.</text>
</comment>
<dbReference type="OrthoDB" id="2150604at2759"/>
<organism evidence="2 3">
    <name type="scientific">Adineta ricciae</name>
    <name type="common">Rotifer</name>
    <dbReference type="NCBI Taxonomy" id="249248"/>
    <lineage>
        <taxon>Eukaryota</taxon>
        <taxon>Metazoa</taxon>
        <taxon>Spiralia</taxon>
        <taxon>Gnathifera</taxon>
        <taxon>Rotifera</taxon>
        <taxon>Eurotatoria</taxon>
        <taxon>Bdelloidea</taxon>
        <taxon>Adinetida</taxon>
        <taxon>Adinetidae</taxon>
        <taxon>Adineta</taxon>
    </lineage>
</organism>
<dbReference type="InterPro" id="IPR010828">
    <property type="entry name" value="Atf2/Sli1-like"/>
</dbReference>
<protein>
    <recommendedName>
        <fullName evidence="4">Alcohol acetyltransferase</fullName>
    </recommendedName>
</protein>
<evidence type="ECO:0000313" key="1">
    <source>
        <dbReference type="EMBL" id="CAF0898631.1"/>
    </source>
</evidence>
<dbReference type="AlphaFoldDB" id="A0A815E4F0"/>
<evidence type="ECO:0000313" key="2">
    <source>
        <dbReference type="EMBL" id="CAF1305121.1"/>
    </source>
</evidence>
<dbReference type="EMBL" id="CAJNOR010002516">
    <property type="protein sequence ID" value="CAF1305121.1"/>
    <property type="molecule type" value="Genomic_DNA"/>
</dbReference>
<dbReference type="InterPro" id="IPR052058">
    <property type="entry name" value="Alcohol_O-acetyltransferase"/>
</dbReference>
<keyword evidence="3" id="KW-1185">Reference proteome</keyword>
<dbReference type="PANTHER" id="PTHR28037:SF1">
    <property type="entry name" value="ALCOHOL O-ACETYLTRANSFERASE 1-RELATED"/>
    <property type="match status" value="1"/>
</dbReference>
<dbReference type="InterPro" id="IPR023213">
    <property type="entry name" value="CAT-like_dom_sf"/>
</dbReference>
<gene>
    <name evidence="1" type="ORF">EDS130_LOCUS9668</name>
    <name evidence="2" type="ORF">XAT740_LOCUS29073</name>
</gene>
<dbReference type="Gene3D" id="3.30.559.10">
    <property type="entry name" value="Chloramphenicol acetyltransferase-like domain"/>
    <property type="match status" value="1"/>
</dbReference>
<sequence>MDHRKVAPMEMYSVARHQLEFYKSVLCYLRFHMPSFSLSQWQTRIEQAIRSTITSHPRLRLQVDLARKEPFYIVLPMDVFDVLPLRILERTHDDEDREFLENVVSDECNTGFPFNSTSPLWRVVLIVPSHGNTVDLIWTFSHALADGISGMAFFTSFVRCLAEKPTVAFSLDNDQPTHELIPYKLPPLSSLIMKIMENLILPGFLKQYLFPQTFWAGNIQLTGDERNRTQQVSFQIPGDLLDSLHKKCRSKQTTVHAALLASFILAVTDVFGKKNMEFSCGSAVNMRRFCQPVVSNEQLGIFVSGAHSYHYIPYDEHLFDLFWPLACQIKEQITQEIENVIIPFVHTLKFVSDWKEMLIKHRKTSLNGYRSSVEISNLLRWTFETTDPTWKVLSGGFAQSANLVGGTFVISAVTVNDILEVIVGFQEHTFNDVDQVKLMKNRMKTTLVDAISL</sequence>
<dbReference type="Proteomes" id="UP000663828">
    <property type="component" value="Unassembled WGS sequence"/>
</dbReference>
<dbReference type="PANTHER" id="PTHR28037">
    <property type="entry name" value="ALCOHOL O-ACETYLTRANSFERASE 1-RELATED"/>
    <property type="match status" value="1"/>
</dbReference>
<reference evidence="2" key="1">
    <citation type="submission" date="2021-02" db="EMBL/GenBank/DDBJ databases">
        <authorList>
            <person name="Nowell W R."/>
        </authorList>
    </citation>
    <scope>NUCLEOTIDE SEQUENCE</scope>
</reference>
<dbReference type="Gene3D" id="3.30.559.30">
    <property type="entry name" value="Nonribosomal peptide synthetase, condensation domain"/>
    <property type="match status" value="1"/>
</dbReference>
<evidence type="ECO:0008006" key="4">
    <source>
        <dbReference type="Google" id="ProtNLM"/>
    </source>
</evidence>
<dbReference type="EMBL" id="CAJNOJ010000032">
    <property type="protein sequence ID" value="CAF0898631.1"/>
    <property type="molecule type" value="Genomic_DNA"/>
</dbReference>
<dbReference type="Pfam" id="PF07247">
    <property type="entry name" value="AATase"/>
    <property type="match status" value="1"/>
</dbReference>
<accession>A0A815E4F0</accession>
<evidence type="ECO:0000313" key="3">
    <source>
        <dbReference type="Proteomes" id="UP000663828"/>
    </source>
</evidence>